<keyword evidence="5" id="KW-1185">Reference proteome</keyword>
<dbReference type="PROSITE" id="PS50914">
    <property type="entry name" value="BON"/>
    <property type="match status" value="2"/>
</dbReference>
<comment type="caution">
    <text evidence="4">The sequence shown here is derived from an EMBL/GenBank/DDBJ whole genome shotgun (WGS) entry which is preliminary data.</text>
</comment>
<dbReference type="EMBL" id="LNXV01000008">
    <property type="protein sequence ID" value="KTC84989.1"/>
    <property type="molecule type" value="Genomic_DNA"/>
</dbReference>
<gene>
    <name evidence="4" type="ORF">Lbru_1204</name>
</gene>
<dbReference type="OrthoDB" id="9783990at2"/>
<dbReference type="RefSeq" id="WP_058441277.1">
    <property type="nucleotide sequence ID" value="NZ_CAAAHU010000006.1"/>
</dbReference>
<dbReference type="InterPro" id="IPR007055">
    <property type="entry name" value="BON_dom"/>
</dbReference>
<feature type="domain" description="BON" evidence="3">
    <location>
        <begin position="120"/>
        <end position="187"/>
    </location>
</feature>
<reference evidence="4 5" key="1">
    <citation type="submission" date="2015-11" db="EMBL/GenBank/DDBJ databases">
        <title>Genomic analysis of 38 Legionella species identifies large and diverse effector repertoires.</title>
        <authorList>
            <person name="Burstein D."/>
            <person name="Amaro F."/>
            <person name="Zusman T."/>
            <person name="Lifshitz Z."/>
            <person name="Cohen O."/>
            <person name="Gilbert J.A."/>
            <person name="Pupko T."/>
            <person name="Shuman H.A."/>
            <person name="Segal G."/>
        </authorList>
    </citation>
    <scope>NUCLEOTIDE SEQUENCE [LARGE SCALE GENOMIC DNA]</scope>
    <source>
        <strain evidence="4 5">ATCC 43878</strain>
    </source>
</reference>
<dbReference type="STRING" id="29422.Lbru_1204"/>
<keyword evidence="1 2" id="KW-0732">Signal</keyword>
<dbReference type="PANTHER" id="PTHR34606">
    <property type="entry name" value="BON DOMAIN-CONTAINING PROTEIN"/>
    <property type="match status" value="1"/>
</dbReference>
<dbReference type="AlphaFoldDB" id="A0A0W0SP50"/>
<proteinExistence type="predicted"/>
<dbReference type="PATRIC" id="fig|29422.6.peg.1275"/>
<dbReference type="SMART" id="SM00749">
    <property type="entry name" value="BON"/>
    <property type="match status" value="2"/>
</dbReference>
<dbReference type="PANTHER" id="PTHR34606:SF4">
    <property type="entry name" value="OUTER MEMBRANE LIPOPROTEIN DOLP"/>
    <property type="match status" value="1"/>
</dbReference>
<dbReference type="InterPro" id="IPR051686">
    <property type="entry name" value="Lipoprotein_DolP"/>
</dbReference>
<protein>
    <submittedName>
        <fullName evidence="4">Periplasmic protein</fullName>
    </submittedName>
</protein>
<dbReference type="Proteomes" id="UP000054742">
    <property type="component" value="Unassembled WGS sequence"/>
</dbReference>
<evidence type="ECO:0000256" key="2">
    <source>
        <dbReference type="SAM" id="SignalP"/>
    </source>
</evidence>
<name>A0A0W0SP50_9GAMM</name>
<evidence type="ECO:0000313" key="5">
    <source>
        <dbReference type="Proteomes" id="UP000054742"/>
    </source>
</evidence>
<evidence type="ECO:0000259" key="3">
    <source>
        <dbReference type="PROSITE" id="PS50914"/>
    </source>
</evidence>
<feature type="signal peptide" evidence="2">
    <location>
        <begin position="1"/>
        <end position="20"/>
    </location>
</feature>
<organism evidence="4 5">
    <name type="scientific">Legionella brunensis</name>
    <dbReference type="NCBI Taxonomy" id="29422"/>
    <lineage>
        <taxon>Bacteria</taxon>
        <taxon>Pseudomonadati</taxon>
        <taxon>Pseudomonadota</taxon>
        <taxon>Gammaproteobacteria</taxon>
        <taxon>Legionellales</taxon>
        <taxon>Legionellaceae</taxon>
        <taxon>Legionella</taxon>
    </lineage>
</organism>
<sequence length="187" mass="20570">MKIRAIIFLLISALLTGCVAAVVAGAAAGLVVYDRRSFTMIESDTRIFHLIHKAIVTDPGFQDSRILVSSFNQVVLLVGQTPTASLRVMAEKIAQNTPNVRRVYDEVTVDFPIPLSQRTKDTWITSQVRSLMLTKKGLESGSIRIVTENGVVYLMGIVTHEQANLAVSVARQVNGVQKVVKVFQYIV</sequence>
<accession>A0A0W0SP50</accession>
<dbReference type="Pfam" id="PF04972">
    <property type="entry name" value="BON"/>
    <property type="match status" value="2"/>
</dbReference>
<dbReference type="PROSITE" id="PS51257">
    <property type="entry name" value="PROKAR_LIPOPROTEIN"/>
    <property type="match status" value="1"/>
</dbReference>
<dbReference type="InterPro" id="IPR014004">
    <property type="entry name" value="Transpt-assoc_nodulatn_dom_bac"/>
</dbReference>
<feature type="domain" description="BON" evidence="3">
    <location>
        <begin position="43"/>
        <end position="111"/>
    </location>
</feature>
<feature type="chain" id="PRO_5006912191" evidence="2">
    <location>
        <begin position="21"/>
        <end position="187"/>
    </location>
</feature>
<evidence type="ECO:0000256" key="1">
    <source>
        <dbReference type="ARBA" id="ARBA00022729"/>
    </source>
</evidence>
<evidence type="ECO:0000313" key="4">
    <source>
        <dbReference type="EMBL" id="KTC84989.1"/>
    </source>
</evidence>